<sequence length="209" mass="24144">MLLFAEHANYRRSLQNCEVPNQPRPRFMEEINWDDELAQLAHRQVAACDLDSHYKEAEINKEYKSSVGKNTADNRDPYAAVREWFDEHQYYNYTRNSCSHPNGCSHYKRIVWGRAEFMGCAVGGCGPGTRVRSGQIVVCYYSPMENVERQQPYEADWINICRAQRPTTPRPAPPPLTPPQPITTRLMTTTTEKLTIGPYGRYRCNCECD</sequence>
<feature type="domain" description="SCP" evidence="1">
    <location>
        <begin position="1"/>
        <end position="149"/>
    </location>
</feature>
<dbReference type="Proteomes" id="UP000050795">
    <property type="component" value="Unassembled WGS sequence"/>
</dbReference>
<dbReference type="Pfam" id="PF00188">
    <property type="entry name" value="CAP"/>
    <property type="match status" value="1"/>
</dbReference>
<keyword evidence="2" id="KW-1185">Reference proteome</keyword>
<accession>A0AA85J3Y6</accession>
<dbReference type="CDD" id="cd05380">
    <property type="entry name" value="CAP_euk"/>
    <property type="match status" value="1"/>
</dbReference>
<dbReference type="PANTHER" id="PTHR10334">
    <property type="entry name" value="CYSTEINE-RICH SECRETORY PROTEIN-RELATED"/>
    <property type="match status" value="1"/>
</dbReference>
<protein>
    <recommendedName>
        <fullName evidence="1">SCP domain-containing protein</fullName>
    </recommendedName>
</protein>
<dbReference type="InterPro" id="IPR014044">
    <property type="entry name" value="CAP_dom"/>
</dbReference>
<evidence type="ECO:0000259" key="1">
    <source>
        <dbReference type="SMART" id="SM00198"/>
    </source>
</evidence>
<proteinExistence type="predicted"/>
<dbReference type="SMART" id="SM00198">
    <property type="entry name" value="SCP"/>
    <property type="match status" value="1"/>
</dbReference>
<dbReference type="SUPFAM" id="SSF55797">
    <property type="entry name" value="PR-1-like"/>
    <property type="match status" value="1"/>
</dbReference>
<dbReference type="WBParaSite" id="TREG1_128430.1">
    <property type="protein sequence ID" value="TREG1_128430.1"/>
    <property type="gene ID" value="TREG1_128430"/>
</dbReference>
<dbReference type="InterPro" id="IPR035940">
    <property type="entry name" value="CAP_sf"/>
</dbReference>
<dbReference type="InterPro" id="IPR001283">
    <property type="entry name" value="CRISP-related"/>
</dbReference>
<evidence type="ECO:0000313" key="2">
    <source>
        <dbReference type="Proteomes" id="UP000050795"/>
    </source>
</evidence>
<evidence type="ECO:0000313" key="3">
    <source>
        <dbReference type="WBParaSite" id="TREG1_128430.1"/>
    </source>
</evidence>
<name>A0AA85J3Y6_TRIRE</name>
<dbReference type="Gene3D" id="3.40.33.10">
    <property type="entry name" value="CAP"/>
    <property type="match status" value="1"/>
</dbReference>
<dbReference type="AlphaFoldDB" id="A0AA85J3Y6"/>
<dbReference type="PRINTS" id="PR00837">
    <property type="entry name" value="V5TPXLIKE"/>
</dbReference>
<organism evidence="2 3">
    <name type="scientific">Trichobilharzia regenti</name>
    <name type="common">Nasal bird schistosome</name>
    <dbReference type="NCBI Taxonomy" id="157069"/>
    <lineage>
        <taxon>Eukaryota</taxon>
        <taxon>Metazoa</taxon>
        <taxon>Spiralia</taxon>
        <taxon>Lophotrochozoa</taxon>
        <taxon>Platyhelminthes</taxon>
        <taxon>Trematoda</taxon>
        <taxon>Digenea</taxon>
        <taxon>Strigeidida</taxon>
        <taxon>Schistosomatoidea</taxon>
        <taxon>Schistosomatidae</taxon>
        <taxon>Trichobilharzia</taxon>
    </lineage>
</organism>
<reference evidence="3" key="2">
    <citation type="submission" date="2023-11" db="UniProtKB">
        <authorList>
            <consortium name="WormBaseParasite"/>
        </authorList>
    </citation>
    <scope>IDENTIFICATION</scope>
</reference>
<reference evidence="2" key="1">
    <citation type="submission" date="2022-06" db="EMBL/GenBank/DDBJ databases">
        <authorList>
            <person name="Berger JAMES D."/>
            <person name="Berger JAMES D."/>
        </authorList>
    </citation>
    <scope>NUCLEOTIDE SEQUENCE [LARGE SCALE GENOMIC DNA]</scope>
</reference>